<name>A0A0C2HTN1_9BACT</name>
<dbReference type="EMBL" id="JWJD01000001">
    <property type="protein sequence ID" value="KIH78140.1"/>
    <property type="molecule type" value="Genomic_DNA"/>
</dbReference>
<dbReference type="SUPFAM" id="SSF54593">
    <property type="entry name" value="Glyoxalase/Bleomycin resistance protein/Dihydroxybiphenyl dioxygenase"/>
    <property type="match status" value="1"/>
</dbReference>
<dbReference type="Gene3D" id="3.10.180.10">
    <property type="entry name" value="2,3-Dihydroxybiphenyl 1,2-Dioxygenase, domain 1"/>
    <property type="match status" value="1"/>
</dbReference>
<dbReference type="AlphaFoldDB" id="A0A0C2HTN1"/>
<keyword evidence="2" id="KW-0223">Dioxygenase</keyword>
<evidence type="ECO:0000313" key="3">
    <source>
        <dbReference type="Proteomes" id="UP000035068"/>
    </source>
</evidence>
<evidence type="ECO:0000313" key="2">
    <source>
        <dbReference type="EMBL" id="KIH78140.1"/>
    </source>
</evidence>
<gene>
    <name evidence="2" type="ORF">GFER_06105</name>
</gene>
<dbReference type="Pfam" id="PF00903">
    <property type="entry name" value="Glyoxalase"/>
    <property type="match status" value="1"/>
</dbReference>
<protein>
    <submittedName>
        <fullName evidence="2">Extradiol dioxygenase</fullName>
    </submittedName>
</protein>
<organism evidence="2 3">
    <name type="scientific">Geoalkalibacter ferrihydriticus DSM 17813</name>
    <dbReference type="NCBI Taxonomy" id="1121915"/>
    <lineage>
        <taxon>Bacteria</taxon>
        <taxon>Pseudomonadati</taxon>
        <taxon>Thermodesulfobacteriota</taxon>
        <taxon>Desulfuromonadia</taxon>
        <taxon>Desulfuromonadales</taxon>
        <taxon>Geoalkalibacteraceae</taxon>
        <taxon>Geoalkalibacter</taxon>
    </lineage>
</organism>
<dbReference type="Proteomes" id="UP000035068">
    <property type="component" value="Unassembled WGS sequence"/>
</dbReference>
<sequence length="152" mass="16986">MQTTPRKTTAVGINHVALEVGDVDEALAFYGELFNFKLRGRKDKMAFIDLGDQYLALSEGRSQDPDTKRHFGLVVDDREAMRPLVQRLGCRILPSPFPSGLDFLDPWGNHIQVVEYASVQFTKSPEVLAGMGLPELRKEEQALNELKDKGVA</sequence>
<feature type="domain" description="VOC" evidence="1">
    <location>
        <begin position="12"/>
        <end position="130"/>
    </location>
</feature>
<dbReference type="InterPro" id="IPR029068">
    <property type="entry name" value="Glyas_Bleomycin-R_OHBP_Dase"/>
</dbReference>
<keyword evidence="2" id="KW-0560">Oxidoreductase</keyword>
<accession>A0A0C2HTN1</accession>
<proteinExistence type="predicted"/>
<comment type="caution">
    <text evidence="2">The sequence shown here is derived from an EMBL/GenBank/DDBJ whole genome shotgun (WGS) entry which is preliminary data.</text>
</comment>
<dbReference type="GO" id="GO:0051213">
    <property type="term" value="F:dioxygenase activity"/>
    <property type="evidence" value="ECO:0007669"/>
    <property type="project" value="UniProtKB-KW"/>
</dbReference>
<evidence type="ECO:0000259" key="1">
    <source>
        <dbReference type="PROSITE" id="PS51819"/>
    </source>
</evidence>
<dbReference type="RefSeq" id="WP_040096993.1">
    <property type="nucleotide sequence ID" value="NZ_JWJD01000001.1"/>
</dbReference>
<dbReference type="InterPro" id="IPR004360">
    <property type="entry name" value="Glyas_Fos-R_dOase_dom"/>
</dbReference>
<dbReference type="PROSITE" id="PS51819">
    <property type="entry name" value="VOC"/>
    <property type="match status" value="1"/>
</dbReference>
<reference evidence="2 3" key="1">
    <citation type="submission" date="2014-12" db="EMBL/GenBank/DDBJ databases">
        <title>Genomes of Geoalkalibacter ferrihydriticus and Geoalkalibacter subterraneus, two haloalkaliphilic metal-reducing members of the Geobacteraceae.</title>
        <authorList>
            <person name="Badalamenti J.P."/>
            <person name="Torres C.I."/>
            <person name="Krajmalnik-Brown R."/>
            <person name="Bond D.R."/>
        </authorList>
    </citation>
    <scope>NUCLEOTIDE SEQUENCE [LARGE SCALE GENOMIC DNA]</scope>
    <source>
        <strain evidence="2 3">DSM 17813</strain>
    </source>
</reference>
<dbReference type="InterPro" id="IPR037523">
    <property type="entry name" value="VOC_core"/>
</dbReference>
<keyword evidence="3" id="KW-1185">Reference proteome</keyword>